<evidence type="ECO:0000256" key="2">
    <source>
        <dbReference type="ARBA" id="ARBA00007165"/>
    </source>
</evidence>
<dbReference type="GO" id="GO:0005886">
    <property type="term" value="C:plasma membrane"/>
    <property type="evidence" value="ECO:0007669"/>
    <property type="project" value="UniProtKB-SubCell"/>
</dbReference>
<dbReference type="CDD" id="cd06662">
    <property type="entry name" value="SURF1"/>
    <property type="match status" value="1"/>
</dbReference>
<evidence type="ECO:0000313" key="8">
    <source>
        <dbReference type="EMBL" id="PCC82232.1"/>
    </source>
</evidence>
<keyword evidence="5 6" id="KW-0472">Membrane</keyword>
<evidence type="ECO:0000256" key="6">
    <source>
        <dbReference type="RuleBase" id="RU363076"/>
    </source>
</evidence>
<proteinExistence type="inferred from homology"/>
<evidence type="ECO:0000313" key="9">
    <source>
        <dbReference type="Proteomes" id="UP000218690"/>
    </source>
</evidence>
<dbReference type="PANTHER" id="PTHR23427">
    <property type="entry name" value="SURFEIT LOCUS PROTEIN"/>
    <property type="match status" value="1"/>
</dbReference>
<dbReference type="PROSITE" id="PS50895">
    <property type="entry name" value="SURF1"/>
    <property type="match status" value="1"/>
</dbReference>
<evidence type="ECO:0000256" key="1">
    <source>
        <dbReference type="ARBA" id="ARBA00004370"/>
    </source>
</evidence>
<evidence type="ECO:0000256" key="4">
    <source>
        <dbReference type="ARBA" id="ARBA00022989"/>
    </source>
</evidence>
<comment type="subcellular location">
    <subcellularLocation>
        <location evidence="6">Cell membrane</location>
        <topology evidence="6">Multi-pass membrane protein</topology>
    </subcellularLocation>
    <subcellularLocation>
        <location evidence="1">Membrane</location>
    </subcellularLocation>
</comment>
<keyword evidence="3 6" id="KW-0812">Transmembrane</keyword>
<dbReference type="AlphaFoldDB" id="A0A2A4AIB6"/>
<dbReference type="Proteomes" id="UP000218690">
    <property type="component" value="Unassembled WGS sequence"/>
</dbReference>
<feature type="compositionally biased region" description="Low complexity" evidence="7">
    <location>
        <begin position="248"/>
        <end position="276"/>
    </location>
</feature>
<reference evidence="8 9" key="1">
    <citation type="submission" date="2017-09" db="EMBL/GenBank/DDBJ databases">
        <title>Draft Genome Sequence of Corynebacterium accolens AH4003.</title>
        <authorList>
            <person name="Chen Y."/>
            <person name="Oosthuysen W.F."/>
            <person name="Kelley S."/>
            <person name="Horswill A."/>
        </authorList>
    </citation>
    <scope>NUCLEOTIDE SEQUENCE [LARGE SCALE GENOMIC DNA]</scope>
    <source>
        <strain evidence="8 9">AH4003</strain>
    </source>
</reference>
<dbReference type="InterPro" id="IPR002994">
    <property type="entry name" value="Surf1/Shy1"/>
</dbReference>
<feature type="compositionally biased region" description="Basic and acidic residues" evidence="7">
    <location>
        <begin position="309"/>
        <end position="329"/>
    </location>
</feature>
<dbReference type="Pfam" id="PF02104">
    <property type="entry name" value="SURF1"/>
    <property type="match status" value="1"/>
</dbReference>
<evidence type="ECO:0000256" key="5">
    <source>
        <dbReference type="ARBA" id="ARBA00023136"/>
    </source>
</evidence>
<sequence>MLKTFLKPGWVLLLIFVVTFSYFAFTVLAPWQLGKDDRIVERNHLIAQAYEADPRPLSEVVDSEGAIADDEWSRATLHGRYLADEEVLLRLRPVSSGAVYQSLVPFRTDSGLTMLVNRGWIAAGEGNTVPSIPKAPAGETTIVGMIRADEPKHASAPIDQEGYEQVYSIHTEEVASLTDTKLGHDYIQLSPEQPGELTALEVPQLDRGNHLSYGYQWIAFGIMAPLGLGYFVWSEIRERRRAREEEAALQAASSTDGASALAAGPGSAADSAPTASVSTDSAKETTEPAAAAESTPRADTTPSRRSRSRYGDSKPDFYEKIRERGQERF</sequence>
<evidence type="ECO:0000256" key="3">
    <source>
        <dbReference type="ARBA" id="ARBA00022692"/>
    </source>
</evidence>
<comment type="caution">
    <text evidence="8">The sequence shown here is derived from an EMBL/GenBank/DDBJ whole genome shotgun (WGS) entry which is preliminary data.</text>
</comment>
<dbReference type="EMBL" id="NWBP01000033">
    <property type="protein sequence ID" value="PCC82232.1"/>
    <property type="molecule type" value="Genomic_DNA"/>
</dbReference>
<keyword evidence="4 6" id="KW-1133">Transmembrane helix</keyword>
<comment type="similarity">
    <text evidence="2 6">Belongs to the SURF1 family.</text>
</comment>
<gene>
    <name evidence="8" type="ORF">COM45_11070</name>
</gene>
<feature type="region of interest" description="Disordered" evidence="7">
    <location>
        <begin position="247"/>
        <end position="329"/>
    </location>
</feature>
<feature type="compositionally biased region" description="Low complexity" evidence="7">
    <location>
        <begin position="287"/>
        <end position="298"/>
    </location>
</feature>
<dbReference type="InterPro" id="IPR045214">
    <property type="entry name" value="Surf1/Surf4"/>
</dbReference>
<feature type="transmembrane region" description="Helical" evidence="6">
    <location>
        <begin position="213"/>
        <end position="233"/>
    </location>
</feature>
<dbReference type="PANTHER" id="PTHR23427:SF2">
    <property type="entry name" value="SURFEIT LOCUS PROTEIN 1"/>
    <property type="match status" value="1"/>
</dbReference>
<organism evidence="8 9">
    <name type="scientific">Corynebacterium accolens</name>
    <dbReference type="NCBI Taxonomy" id="38284"/>
    <lineage>
        <taxon>Bacteria</taxon>
        <taxon>Bacillati</taxon>
        <taxon>Actinomycetota</taxon>
        <taxon>Actinomycetes</taxon>
        <taxon>Mycobacteriales</taxon>
        <taxon>Corynebacteriaceae</taxon>
        <taxon>Corynebacterium</taxon>
    </lineage>
</organism>
<protein>
    <recommendedName>
        <fullName evidence="6">SURF1-like protein</fullName>
    </recommendedName>
</protein>
<keyword evidence="6" id="KW-1003">Cell membrane</keyword>
<evidence type="ECO:0000256" key="7">
    <source>
        <dbReference type="SAM" id="MobiDB-lite"/>
    </source>
</evidence>
<feature type="transmembrane region" description="Helical" evidence="6">
    <location>
        <begin position="12"/>
        <end position="33"/>
    </location>
</feature>
<name>A0A2A4AIB6_9CORY</name>
<accession>A0A2A4AIB6</accession>